<evidence type="ECO:0000256" key="3">
    <source>
        <dbReference type="ARBA" id="ARBA00012251"/>
    </source>
</evidence>
<dbReference type="SUPFAM" id="SSF57850">
    <property type="entry name" value="RING/U-box"/>
    <property type="match status" value="2"/>
</dbReference>
<evidence type="ECO:0000256" key="8">
    <source>
        <dbReference type="ARBA" id="ARBA00022786"/>
    </source>
</evidence>
<organism evidence="11 12">
    <name type="scientific">Heracleum sosnowskyi</name>
    <dbReference type="NCBI Taxonomy" id="360622"/>
    <lineage>
        <taxon>Eukaryota</taxon>
        <taxon>Viridiplantae</taxon>
        <taxon>Streptophyta</taxon>
        <taxon>Embryophyta</taxon>
        <taxon>Tracheophyta</taxon>
        <taxon>Spermatophyta</taxon>
        <taxon>Magnoliopsida</taxon>
        <taxon>eudicotyledons</taxon>
        <taxon>Gunneridae</taxon>
        <taxon>Pentapetalae</taxon>
        <taxon>asterids</taxon>
        <taxon>campanulids</taxon>
        <taxon>Apiales</taxon>
        <taxon>Apiaceae</taxon>
        <taxon>Apioideae</taxon>
        <taxon>apioid superclade</taxon>
        <taxon>Tordylieae</taxon>
        <taxon>Tordyliinae</taxon>
        <taxon>Heracleum</taxon>
    </lineage>
</organism>
<dbReference type="Gene3D" id="3.30.40.10">
    <property type="entry name" value="Zinc/RING finger domain, C3HC4 (zinc finger)"/>
    <property type="match status" value="1"/>
</dbReference>
<evidence type="ECO:0000256" key="9">
    <source>
        <dbReference type="ARBA" id="ARBA00022833"/>
    </source>
</evidence>
<dbReference type="InterPro" id="IPR013083">
    <property type="entry name" value="Znf_RING/FYVE/PHD"/>
</dbReference>
<keyword evidence="12" id="KW-1185">Reference proteome</keyword>
<gene>
    <name evidence="11" type="ORF">POM88_010297</name>
</gene>
<dbReference type="SMART" id="SM00647">
    <property type="entry name" value="IBR"/>
    <property type="match status" value="1"/>
</dbReference>
<dbReference type="Proteomes" id="UP001237642">
    <property type="component" value="Unassembled WGS sequence"/>
</dbReference>
<dbReference type="GO" id="GO:0016567">
    <property type="term" value="P:protein ubiquitination"/>
    <property type="evidence" value="ECO:0007669"/>
    <property type="project" value="InterPro"/>
</dbReference>
<reference evidence="11" key="2">
    <citation type="submission" date="2023-05" db="EMBL/GenBank/DDBJ databases">
        <authorList>
            <person name="Schelkunov M.I."/>
        </authorList>
    </citation>
    <scope>NUCLEOTIDE SEQUENCE</scope>
    <source>
        <strain evidence="11">Hsosn_3</strain>
        <tissue evidence="11">Leaf</tissue>
    </source>
</reference>
<evidence type="ECO:0000256" key="1">
    <source>
        <dbReference type="ARBA" id="ARBA00001798"/>
    </source>
</evidence>
<dbReference type="PROSITE" id="PS51873">
    <property type="entry name" value="TRIAD"/>
    <property type="match status" value="1"/>
</dbReference>
<keyword evidence="9" id="KW-0862">Zinc</keyword>
<accession>A0AAD8IUT9</accession>
<dbReference type="GO" id="GO:0008270">
    <property type="term" value="F:zinc ion binding"/>
    <property type="evidence" value="ECO:0007669"/>
    <property type="project" value="UniProtKB-KW"/>
</dbReference>
<sequence>MIPSASNEENPTAITWIADEDGARELVGLPKKPAVGLQKSGESSVFVDIYRFCTACLENHVSKAIDDGPSCLFLQCPDPNCRAVIGQDRVNMLVSDEGKIKYKEYLIKSYVEDHKFIKWCPAPNCECAIQYLRGVSYDVTCRCWSNFCWNCLGEAHSPVDCETAANWMLKNISES</sequence>
<keyword evidence="7" id="KW-0863">Zinc-finger</keyword>
<evidence type="ECO:0000256" key="5">
    <source>
        <dbReference type="ARBA" id="ARBA00022723"/>
    </source>
</evidence>
<comment type="cofactor">
    <cofactor evidence="2">
        <name>Zn(2+)</name>
        <dbReference type="ChEBI" id="CHEBI:29105"/>
    </cofactor>
</comment>
<evidence type="ECO:0000313" key="11">
    <source>
        <dbReference type="EMBL" id="KAK1391241.1"/>
    </source>
</evidence>
<evidence type="ECO:0000313" key="12">
    <source>
        <dbReference type="Proteomes" id="UP001237642"/>
    </source>
</evidence>
<keyword evidence="8" id="KW-0833">Ubl conjugation pathway</keyword>
<dbReference type="PANTHER" id="PTHR11685">
    <property type="entry name" value="RBR FAMILY RING FINGER AND IBR DOMAIN-CONTAINING"/>
    <property type="match status" value="1"/>
</dbReference>
<feature type="domain" description="RING-type" evidence="10">
    <location>
        <begin position="18"/>
        <end position="175"/>
    </location>
</feature>
<name>A0AAD8IUT9_9APIA</name>
<dbReference type="CDD" id="cd20346">
    <property type="entry name" value="BRcat_RBR_ANKIB1"/>
    <property type="match status" value="1"/>
</dbReference>
<evidence type="ECO:0000256" key="7">
    <source>
        <dbReference type="ARBA" id="ARBA00022771"/>
    </source>
</evidence>
<dbReference type="InterPro" id="IPR002867">
    <property type="entry name" value="IBR_dom"/>
</dbReference>
<dbReference type="EC" id="2.3.2.31" evidence="3"/>
<dbReference type="InterPro" id="IPR044066">
    <property type="entry name" value="TRIAD_supradom"/>
</dbReference>
<dbReference type="Pfam" id="PF01485">
    <property type="entry name" value="IBR"/>
    <property type="match status" value="1"/>
</dbReference>
<reference evidence="11" key="1">
    <citation type="submission" date="2023-02" db="EMBL/GenBank/DDBJ databases">
        <title>Genome of toxic invasive species Heracleum sosnowskyi carries increased number of genes despite the absence of recent whole-genome duplications.</title>
        <authorList>
            <person name="Schelkunov M."/>
            <person name="Shtratnikova V."/>
            <person name="Makarenko M."/>
            <person name="Klepikova A."/>
            <person name="Omelchenko D."/>
            <person name="Novikova G."/>
            <person name="Obukhova E."/>
            <person name="Bogdanov V."/>
            <person name="Penin A."/>
            <person name="Logacheva M."/>
        </authorList>
    </citation>
    <scope>NUCLEOTIDE SEQUENCE</scope>
    <source>
        <strain evidence="11">Hsosn_3</strain>
        <tissue evidence="11">Leaf</tissue>
    </source>
</reference>
<dbReference type="EMBL" id="JAUIZM010000003">
    <property type="protein sequence ID" value="KAK1391241.1"/>
    <property type="molecule type" value="Genomic_DNA"/>
</dbReference>
<keyword evidence="4" id="KW-0808">Transferase</keyword>
<dbReference type="AlphaFoldDB" id="A0AAD8IUT9"/>
<evidence type="ECO:0000256" key="2">
    <source>
        <dbReference type="ARBA" id="ARBA00001947"/>
    </source>
</evidence>
<comment type="catalytic activity">
    <reaction evidence="1">
        <text>[E2 ubiquitin-conjugating enzyme]-S-ubiquitinyl-L-cysteine + [acceptor protein]-L-lysine = [E2 ubiquitin-conjugating enzyme]-L-cysteine + [acceptor protein]-N(6)-ubiquitinyl-L-lysine.</text>
        <dbReference type="EC" id="2.3.2.31"/>
    </reaction>
</comment>
<evidence type="ECO:0000256" key="4">
    <source>
        <dbReference type="ARBA" id="ARBA00022679"/>
    </source>
</evidence>
<comment type="caution">
    <text evidence="11">The sequence shown here is derived from an EMBL/GenBank/DDBJ whole genome shotgun (WGS) entry which is preliminary data.</text>
</comment>
<keyword evidence="5" id="KW-0479">Metal-binding</keyword>
<proteinExistence type="predicted"/>
<keyword evidence="6" id="KW-0677">Repeat</keyword>
<dbReference type="GO" id="GO:0061630">
    <property type="term" value="F:ubiquitin protein ligase activity"/>
    <property type="evidence" value="ECO:0007669"/>
    <property type="project" value="UniProtKB-EC"/>
</dbReference>
<dbReference type="InterPro" id="IPR031127">
    <property type="entry name" value="E3_UB_ligase_RBR"/>
</dbReference>
<evidence type="ECO:0000259" key="10">
    <source>
        <dbReference type="PROSITE" id="PS51873"/>
    </source>
</evidence>
<protein>
    <recommendedName>
        <fullName evidence="3">RBR-type E3 ubiquitin transferase</fullName>
        <ecNumber evidence="3">2.3.2.31</ecNumber>
    </recommendedName>
</protein>
<evidence type="ECO:0000256" key="6">
    <source>
        <dbReference type="ARBA" id="ARBA00022737"/>
    </source>
</evidence>